<dbReference type="Pfam" id="PF07721">
    <property type="entry name" value="TPR_4"/>
    <property type="match status" value="1"/>
</dbReference>
<name>A0A433IZ69_9PROT</name>
<proteinExistence type="predicted"/>
<keyword evidence="2" id="KW-0802">TPR repeat</keyword>
<dbReference type="SUPFAM" id="SSF48452">
    <property type="entry name" value="TPR-like"/>
    <property type="match status" value="2"/>
</dbReference>
<dbReference type="Pfam" id="PF13469">
    <property type="entry name" value="Sulfotransfer_3"/>
    <property type="match status" value="1"/>
</dbReference>
<dbReference type="Pfam" id="PF13432">
    <property type="entry name" value="TPR_16"/>
    <property type="match status" value="3"/>
</dbReference>
<dbReference type="InterPro" id="IPR011990">
    <property type="entry name" value="TPR-like_helical_dom_sf"/>
</dbReference>
<dbReference type="Pfam" id="PF14559">
    <property type="entry name" value="TPR_19"/>
    <property type="match status" value="1"/>
</dbReference>
<protein>
    <submittedName>
        <fullName evidence="3">Tetratricopeptide repeat protein</fullName>
    </submittedName>
</protein>
<dbReference type="OrthoDB" id="9800698at2"/>
<dbReference type="PANTHER" id="PTHR12788:SF10">
    <property type="entry name" value="PROTEIN-TYROSINE SULFOTRANSFERASE"/>
    <property type="match status" value="1"/>
</dbReference>
<dbReference type="Gene3D" id="1.25.40.10">
    <property type="entry name" value="Tetratricopeptide repeat domain"/>
    <property type="match status" value="3"/>
</dbReference>
<dbReference type="Gene3D" id="3.40.50.300">
    <property type="entry name" value="P-loop containing nucleotide triphosphate hydrolases"/>
    <property type="match status" value="1"/>
</dbReference>
<keyword evidence="1" id="KW-0808">Transferase</keyword>
<dbReference type="AlphaFoldDB" id="A0A433IZ69"/>
<dbReference type="PANTHER" id="PTHR12788">
    <property type="entry name" value="PROTEIN-TYROSINE SULFOTRANSFERASE 2"/>
    <property type="match status" value="1"/>
</dbReference>
<organism evidence="3 4">
    <name type="scientific">Azospirillum doebereinerae</name>
    <dbReference type="NCBI Taxonomy" id="92933"/>
    <lineage>
        <taxon>Bacteria</taxon>
        <taxon>Pseudomonadati</taxon>
        <taxon>Pseudomonadota</taxon>
        <taxon>Alphaproteobacteria</taxon>
        <taxon>Rhodospirillales</taxon>
        <taxon>Azospirillaceae</taxon>
        <taxon>Azospirillum</taxon>
    </lineage>
</organism>
<dbReference type="SUPFAM" id="SSF52540">
    <property type="entry name" value="P-loop containing nucleoside triphosphate hydrolases"/>
    <property type="match status" value="1"/>
</dbReference>
<dbReference type="SMART" id="SM00028">
    <property type="entry name" value="TPR"/>
    <property type="match status" value="7"/>
</dbReference>
<accession>A0A433IZ69</accession>
<evidence type="ECO:0000313" key="4">
    <source>
        <dbReference type="Proteomes" id="UP000280346"/>
    </source>
</evidence>
<dbReference type="PROSITE" id="PS50005">
    <property type="entry name" value="TPR"/>
    <property type="match status" value="2"/>
</dbReference>
<evidence type="ECO:0000313" key="3">
    <source>
        <dbReference type="EMBL" id="RUQ59819.1"/>
    </source>
</evidence>
<feature type="repeat" description="TPR" evidence="2">
    <location>
        <begin position="121"/>
        <end position="154"/>
    </location>
</feature>
<gene>
    <name evidence="3" type="ORF">EJ913_30965</name>
</gene>
<dbReference type="GO" id="GO:0042802">
    <property type="term" value="F:identical protein binding"/>
    <property type="evidence" value="ECO:0007669"/>
    <property type="project" value="InterPro"/>
</dbReference>
<dbReference type="InterPro" id="IPR011717">
    <property type="entry name" value="TPR-4"/>
</dbReference>
<reference evidence="3 4" key="1">
    <citation type="submission" date="2018-12" db="EMBL/GenBank/DDBJ databases">
        <authorList>
            <person name="Yang Y."/>
        </authorList>
    </citation>
    <scope>NUCLEOTIDE SEQUENCE [LARGE SCALE GENOMIC DNA]</scope>
    <source>
        <strain evidence="3 4">GSF71</strain>
    </source>
</reference>
<comment type="caution">
    <text evidence="3">The sequence shown here is derived from an EMBL/GenBank/DDBJ whole genome shotgun (WGS) entry which is preliminary data.</text>
</comment>
<feature type="repeat" description="TPR" evidence="2">
    <location>
        <begin position="155"/>
        <end position="188"/>
    </location>
</feature>
<dbReference type="GO" id="GO:0008476">
    <property type="term" value="F:protein-tyrosine sulfotransferase activity"/>
    <property type="evidence" value="ECO:0007669"/>
    <property type="project" value="InterPro"/>
</dbReference>
<keyword evidence="4" id="KW-1185">Reference proteome</keyword>
<dbReference type="RefSeq" id="WP_127005188.1">
    <property type="nucleotide sequence ID" value="NZ_CP173191.1"/>
</dbReference>
<sequence>MARKPRPGKSPPAPQGVPIAEAIDMAHRHWEAGQAVEAEHLCRRVLEVWPGQPDVLHLLGLIAHAFDQPDVAIDHMRQACAHPQAPADYFSNLGELCRRRNRLDEAEQATRQAVARDASQATFWSNLGIILQEAGKLEGSARCLERAAALDPGTPECQNNLGNTRRLLGRLAEAASHYDKALTLDPHYVDACCNLGNLRAAFGQPDQGLALFRRAIGIAPRMADAYLNAAALEGDRERWVEAFGWLEALRDFAPDHPRLPAARARTLLALGRAEEALAIVDAVLAAGPGDAPALLVRGMALQTLERFDEALDAFAALGGAPGPAAEGGLVNRGALLTELGRLDEARTVFIEARRRFPRSPAAWYGGLELIASDPGDPARLEDLLRDQSPLPHRDRTIWHFTLGKAWMEAGDTERAFEHIHQGNRLKRAAVTYDADATDAWFAEIAHAFPKDLFRLNAPTDPDPSELPVFVIGMPRSGTSLVEQILASHPAVLGAGELRTLQRILEGIVTPGGQPVAFPNLMRTVAPQDLAAIGRLYLDRVSGKAGDARRLIDKMPTNFLYAGLIALILPGARIIHCHRDPLDCCLSNYARLFLEQNLFTYDMTELGRFYRAYERLMAHWRKVLPPGRLLDLRYEDLVEDPEGQSRRLVEFCGLPWDSACLDFHRTARPVATASAVQVRRPIFREGMGRAAASATHLAPLIAALEGGSGR</sequence>
<dbReference type="InterPro" id="IPR019734">
    <property type="entry name" value="TPR_rpt"/>
</dbReference>
<evidence type="ECO:0000256" key="1">
    <source>
        <dbReference type="ARBA" id="ARBA00022679"/>
    </source>
</evidence>
<dbReference type="Proteomes" id="UP000280346">
    <property type="component" value="Unassembled WGS sequence"/>
</dbReference>
<dbReference type="InterPro" id="IPR027417">
    <property type="entry name" value="P-loop_NTPase"/>
</dbReference>
<evidence type="ECO:0000256" key="2">
    <source>
        <dbReference type="PROSITE-ProRule" id="PRU00339"/>
    </source>
</evidence>
<dbReference type="EMBL" id="RZIJ01000060">
    <property type="protein sequence ID" value="RUQ59819.1"/>
    <property type="molecule type" value="Genomic_DNA"/>
</dbReference>
<dbReference type="InterPro" id="IPR026634">
    <property type="entry name" value="TPST-like"/>
</dbReference>